<evidence type="ECO:0000256" key="7">
    <source>
        <dbReference type="ARBA" id="ARBA00022857"/>
    </source>
</evidence>
<proteinExistence type="predicted"/>
<evidence type="ECO:0000313" key="17">
    <source>
        <dbReference type="Proteomes" id="UP000317648"/>
    </source>
</evidence>
<accession>A0A518DLV8</accession>
<protein>
    <recommendedName>
        <fullName evidence="3">proton-translocating NAD(P)(+) transhydrogenase</fullName>
        <ecNumber evidence="3">7.1.1.1</ecNumber>
    </recommendedName>
</protein>
<evidence type="ECO:0000256" key="5">
    <source>
        <dbReference type="ARBA" id="ARBA00022519"/>
    </source>
</evidence>
<evidence type="ECO:0000256" key="12">
    <source>
        <dbReference type="ARBA" id="ARBA00048202"/>
    </source>
</evidence>
<dbReference type="GO" id="GO:0050661">
    <property type="term" value="F:NADP binding"/>
    <property type="evidence" value="ECO:0007669"/>
    <property type="project" value="TreeGrafter"/>
</dbReference>
<dbReference type="AlphaFoldDB" id="A0A518DLV8"/>
<evidence type="ECO:0000256" key="10">
    <source>
        <dbReference type="ARBA" id="ARBA00023027"/>
    </source>
</evidence>
<dbReference type="EC" id="7.1.1.1" evidence="3"/>
<keyword evidence="16" id="KW-0560">Oxidoreductase</keyword>
<reference evidence="16 17" key="1">
    <citation type="submission" date="2019-02" db="EMBL/GenBank/DDBJ databases">
        <title>Deep-cultivation of Planctomycetes and their phenomic and genomic characterization uncovers novel biology.</title>
        <authorList>
            <person name="Wiegand S."/>
            <person name="Jogler M."/>
            <person name="Boedeker C."/>
            <person name="Pinto D."/>
            <person name="Vollmers J."/>
            <person name="Rivas-Marin E."/>
            <person name="Kohn T."/>
            <person name="Peeters S.H."/>
            <person name="Heuer A."/>
            <person name="Rast P."/>
            <person name="Oberbeckmann S."/>
            <person name="Bunk B."/>
            <person name="Jeske O."/>
            <person name="Meyerdierks A."/>
            <person name="Storesund J.E."/>
            <person name="Kallscheuer N."/>
            <person name="Luecker S."/>
            <person name="Lage O.M."/>
            <person name="Pohl T."/>
            <person name="Merkel B.J."/>
            <person name="Hornburger P."/>
            <person name="Mueller R.-W."/>
            <person name="Bruemmer F."/>
            <person name="Labrenz M."/>
            <person name="Spormann A.M."/>
            <person name="Op den Camp H."/>
            <person name="Overmann J."/>
            <person name="Amann R."/>
            <person name="Jetten M.S.M."/>
            <person name="Mascher T."/>
            <person name="Medema M.H."/>
            <person name="Devos D.P."/>
            <person name="Kaster A.-K."/>
            <person name="Ovreas L."/>
            <person name="Rohde M."/>
            <person name="Galperin M.Y."/>
            <person name="Jogler C."/>
        </authorList>
    </citation>
    <scope>NUCLEOTIDE SEQUENCE [LARGE SCALE GENOMIC DNA]</scope>
    <source>
        <strain evidence="16 17">Pla85_3_4</strain>
    </source>
</reference>
<evidence type="ECO:0000256" key="9">
    <source>
        <dbReference type="ARBA" id="ARBA00022989"/>
    </source>
</evidence>
<feature type="domain" description="NAD(P) transhydrogenase alpha subunit C-terminal" evidence="15">
    <location>
        <begin position="100"/>
        <end position="183"/>
    </location>
</feature>
<dbReference type="GO" id="GO:0016491">
    <property type="term" value="F:oxidoreductase activity"/>
    <property type="evidence" value="ECO:0007669"/>
    <property type="project" value="UniProtKB-KW"/>
</dbReference>
<keyword evidence="4" id="KW-1003">Cell membrane</keyword>
<dbReference type="GO" id="GO:0008750">
    <property type="term" value="F:proton-translocating NAD(P)+ transhydrogenase activity"/>
    <property type="evidence" value="ECO:0007669"/>
    <property type="project" value="UniProtKB-EC"/>
</dbReference>
<evidence type="ECO:0000259" key="15">
    <source>
        <dbReference type="Pfam" id="PF12769"/>
    </source>
</evidence>
<dbReference type="Proteomes" id="UP000317648">
    <property type="component" value="Chromosome"/>
</dbReference>
<feature type="transmembrane region" description="Helical" evidence="14">
    <location>
        <begin position="12"/>
        <end position="31"/>
    </location>
</feature>
<keyword evidence="10" id="KW-0520">NAD</keyword>
<feature type="transmembrane region" description="Helical" evidence="14">
    <location>
        <begin position="128"/>
        <end position="148"/>
    </location>
</feature>
<organism evidence="16 17">
    <name type="scientific">Lignipirellula cremea</name>
    <dbReference type="NCBI Taxonomy" id="2528010"/>
    <lineage>
        <taxon>Bacteria</taxon>
        <taxon>Pseudomonadati</taxon>
        <taxon>Planctomycetota</taxon>
        <taxon>Planctomycetia</taxon>
        <taxon>Pirellulales</taxon>
        <taxon>Pirellulaceae</taxon>
        <taxon>Lignipirellula</taxon>
    </lineage>
</organism>
<comment type="catalytic activity">
    <reaction evidence="12">
        <text>NAD(+) + NADPH + H(+)(in) = NADH + NADP(+) + H(+)(out)</text>
        <dbReference type="Rhea" id="RHEA:47992"/>
        <dbReference type="ChEBI" id="CHEBI:15378"/>
        <dbReference type="ChEBI" id="CHEBI:57540"/>
        <dbReference type="ChEBI" id="CHEBI:57783"/>
        <dbReference type="ChEBI" id="CHEBI:57945"/>
        <dbReference type="ChEBI" id="CHEBI:58349"/>
        <dbReference type="EC" id="7.1.1.1"/>
    </reaction>
</comment>
<dbReference type="GO" id="GO:0005886">
    <property type="term" value="C:plasma membrane"/>
    <property type="evidence" value="ECO:0007669"/>
    <property type="project" value="UniProtKB-SubCell"/>
</dbReference>
<keyword evidence="9 14" id="KW-1133">Transmembrane helix</keyword>
<feature type="transmembrane region" description="Helical" evidence="14">
    <location>
        <begin position="154"/>
        <end position="174"/>
    </location>
</feature>
<keyword evidence="6 14" id="KW-0812">Transmembrane</keyword>
<evidence type="ECO:0000256" key="14">
    <source>
        <dbReference type="SAM" id="Phobius"/>
    </source>
</evidence>
<dbReference type="KEGG" id="lcre:Pla8534_06000"/>
<evidence type="ECO:0000313" key="16">
    <source>
        <dbReference type="EMBL" id="QDU92827.1"/>
    </source>
</evidence>
<keyword evidence="17" id="KW-1185">Reference proteome</keyword>
<evidence type="ECO:0000256" key="13">
    <source>
        <dbReference type="SAM" id="MobiDB-lite"/>
    </source>
</evidence>
<evidence type="ECO:0000256" key="8">
    <source>
        <dbReference type="ARBA" id="ARBA00022967"/>
    </source>
</evidence>
<keyword evidence="7" id="KW-0521">NADP</keyword>
<comment type="subcellular location">
    <subcellularLocation>
        <location evidence="2">Cell inner membrane</location>
        <topology evidence="2">Multi-pass membrane protein</topology>
    </subcellularLocation>
</comment>
<comment type="function">
    <text evidence="1">The transhydrogenation between NADH and NADP is coupled to respiration and ATP hydrolysis and functions as a proton pump across the membrane.</text>
</comment>
<dbReference type="GO" id="GO:0006740">
    <property type="term" value="P:NADPH regeneration"/>
    <property type="evidence" value="ECO:0007669"/>
    <property type="project" value="TreeGrafter"/>
</dbReference>
<dbReference type="InterPro" id="IPR024605">
    <property type="entry name" value="NADP_transhyd_a_C"/>
</dbReference>
<dbReference type="PANTHER" id="PTHR10160:SF19">
    <property type="entry name" value="PROTON-TRANSLOCATING NAD(P)(+) TRANSHYDROGENASE"/>
    <property type="match status" value="1"/>
</dbReference>
<feature type="region of interest" description="Disordered" evidence="13">
    <location>
        <begin position="36"/>
        <end position="56"/>
    </location>
</feature>
<gene>
    <name evidence="16" type="primary">pntA</name>
    <name evidence="16" type="ORF">Pla8534_06000</name>
</gene>
<keyword evidence="5" id="KW-0997">Cell inner membrane</keyword>
<evidence type="ECO:0000256" key="3">
    <source>
        <dbReference type="ARBA" id="ARBA00012943"/>
    </source>
</evidence>
<dbReference type="EMBL" id="CP036433">
    <property type="protein sequence ID" value="QDU92827.1"/>
    <property type="molecule type" value="Genomic_DNA"/>
</dbReference>
<dbReference type="PANTHER" id="PTHR10160">
    <property type="entry name" value="NAD(P) TRANSHYDROGENASE"/>
    <property type="match status" value="1"/>
</dbReference>
<evidence type="ECO:0000256" key="1">
    <source>
        <dbReference type="ARBA" id="ARBA00003943"/>
    </source>
</evidence>
<evidence type="ECO:0000256" key="2">
    <source>
        <dbReference type="ARBA" id="ARBA00004429"/>
    </source>
</evidence>
<sequence>MSSPERWSTGILGVLLVCLVLTLGGIVYSSIPGAGHSDGQESPALPGLSTGSRSPGVQPLLAELSPPVAGNVTPVALETDPVQALAIANRRARLRGLVDMLTIFAVSVFVGFEVITKVPPTLHTPLMSGSNAVSGITIVGAVIVATSVHQAAAIPAMLAVLLAAINVVGGFLVTHRMLSMFKKK</sequence>
<evidence type="ECO:0000256" key="11">
    <source>
        <dbReference type="ARBA" id="ARBA00023136"/>
    </source>
</evidence>
<feature type="transmembrane region" description="Helical" evidence="14">
    <location>
        <begin position="97"/>
        <end position="116"/>
    </location>
</feature>
<keyword evidence="11 14" id="KW-0472">Membrane</keyword>
<name>A0A518DLV8_9BACT</name>
<evidence type="ECO:0000256" key="6">
    <source>
        <dbReference type="ARBA" id="ARBA00022692"/>
    </source>
</evidence>
<keyword evidence="8" id="KW-1278">Translocase</keyword>
<dbReference type="Pfam" id="PF12769">
    <property type="entry name" value="PNTB_4TM"/>
    <property type="match status" value="1"/>
</dbReference>
<evidence type="ECO:0000256" key="4">
    <source>
        <dbReference type="ARBA" id="ARBA00022475"/>
    </source>
</evidence>